<dbReference type="InterPro" id="IPR058488">
    <property type="entry name" value="DUF8175"/>
</dbReference>
<protein>
    <recommendedName>
        <fullName evidence="3">DUF8175 domain-containing protein</fullName>
    </recommendedName>
</protein>
<sequence>MTEPTVNEDQNPLTKPKFIISAVVVAIIVALGIILALVPRGGGTASPEPSTTSTSTSSGQPTATAAASVCGLPSGDQAKPATTPADAKWELVGKIAAPTSPTQFGPGKTETNGLRSCFAHSPTGALYAGANMIVLGSSGRPDLLAQHLVVEGPERDKMLSEPPTSAPTTAPFQIAGYKVVDYTGDRAVIEYGLTAANGSVGSVPVAMQWQGGDWKWVLPATGMAEARQLSDLNGFISWAGV</sequence>
<dbReference type="EMBL" id="JQ418530">
    <property type="protein sequence ID" value="AFK89470.1"/>
    <property type="molecule type" value="Genomic_DNA"/>
</dbReference>
<evidence type="ECO:0000256" key="2">
    <source>
        <dbReference type="SAM" id="Phobius"/>
    </source>
</evidence>
<keyword evidence="2" id="KW-1133">Transmembrane helix</keyword>
<evidence type="ECO:0000313" key="4">
    <source>
        <dbReference type="EMBL" id="AFK89470.1"/>
    </source>
</evidence>
<feature type="domain" description="DUF8175" evidence="3">
    <location>
        <begin position="54"/>
        <end position="236"/>
    </location>
</feature>
<keyword evidence="4" id="KW-0614">Plasmid</keyword>
<keyword evidence="2" id="KW-0472">Membrane</keyword>
<feature type="transmembrane region" description="Helical" evidence="2">
    <location>
        <begin position="18"/>
        <end position="38"/>
    </location>
</feature>
<reference evidence="4" key="1">
    <citation type="submission" date="2012-01" db="EMBL/GenBank/DDBJ databases">
        <authorList>
            <person name="Summers A.O."/>
            <person name="Wireman J."/>
            <person name="Sale K."/>
        </authorList>
    </citation>
    <scope>NUCLEOTIDE SEQUENCE</scope>
    <source>
        <strain evidence="4">J3-49</strain>
        <plasmid evidence="4">pJ349-116</plasmid>
    </source>
</reference>
<geneLocation type="plasmid" evidence="4">
    <name>pJ349-116</name>
</geneLocation>
<name>I3W1J3_9MICC</name>
<dbReference type="RefSeq" id="WP_015062444.1">
    <property type="nucleotide sequence ID" value="NC_019339.1"/>
</dbReference>
<feature type="compositionally biased region" description="Low complexity" evidence="1">
    <location>
        <begin position="45"/>
        <end position="68"/>
    </location>
</feature>
<proteinExistence type="predicted"/>
<dbReference type="AlphaFoldDB" id="I3W1J3"/>
<feature type="region of interest" description="Disordered" evidence="1">
    <location>
        <begin position="42"/>
        <end position="84"/>
    </location>
</feature>
<keyword evidence="2" id="KW-0812">Transmembrane</keyword>
<evidence type="ECO:0000256" key="1">
    <source>
        <dbReference type="SAM" id="MobiDB-lite"/>
    </source>
</evidence>
<accession>I3W1J3</accession>
<organism evidence="4">
    <name type="scientific">Arthrobacter sp. J3.49</name>
    <dbReference type="NCBI Taxonomy" id="347213"/>
    <lineage>
        <taxon>Bacteria</taxon>
        <taxon>Bacillati</taxon>
        <taxon>Actinomycetota</taxon>
        <taxon>Actinomycetes</taxon>
        <taxon>Micrococcales</taxon>
        <taxon>Micrococcaceae</taxon>
        <taxon>Arthrobacter</taxon>
    </lineage>
</organism>
<dbReference type="Pfam" id="PF26526">
    <property type="entry name" value="DUF8175"/>
    <property type="match status" value="1"/>
</dbReference>
<evidence type="ECO:0000259" key="3">
    <source>
        <dbReference type="Pfam" id="PF26526"/>
    </source>
</evidence>